<dbReference type="InterPro" id="IPR000718">
    <property type="entry name" value="Peptidase_M13"/>
</dbReference>
<keyword evidence="3" id="KW-1185">Reference proteome</keyword>
<dbReference type="GO" id="GO:0016485">
    <property type="term" value="P:protein processing"/>
    <property type="evidence" value="ECO:0007669"/>
    <property type="project" value="TreeGrafter"/>
</dbReference>
<protein>
    <submittedName>
        <fullName evidence="4">Peptidase_M13 domain-containing protein</fullName>
    </submittedName>
</protein>
<dbReference type="Gene3D" id="3.40.390.10">
    <property type="entry name" value="Collagenase (Catalytic Domain)"/>
    <property type="match status" value="2"/>
</dbReference>
<name>A0A0N5B1Q2_STREA</name>
<dbReference type="GO" id="GO:0004222">
    <property type="term" value="F:metalloendopeptidase activity"/>
    <property type="evidence" value="ECO:0007669"/>
    <property type="project" value="InterPro"/>
</dbReference>
<keyword evidence="1" id="KW-0732">Signal</keyword>
<feature type="signal peptide" evidence="1">
    <location>
        <begin position="1"/>
        <end position="19"/>
    </location>
</feature>
<reference evidence="4" key="1">
    <citation type="submission" date="2017-02" db="UniProtKB">
        <authorList>
            <consortium name="WormBaseParasite"/>
        </authorList>
    </citation>
    <scope>IDENTIFICATION</scope>
</reference>
<dbReference type="PRINTS" id="PR00786">
    <property type="entry name" value="NEPRILYSIN"/>
</dbReference>
<feature type="domain" description="Peptidase M13 C-terminal" evidence="2">
    <location>
        <begin position="269"/>
        <end position="475"/>
    </location>
</feature>
<feature type="chain" id="PRO_5005893860" evidence="1">
    <location>
        <begin position="20"/>
        <end position="478"/>
    </location>
</feature>
<dbReference type="Pfam" id="PF01431">
    <property type="entry name" value="Peptidase_M13"/>
    <property type="match status" value="1"/>
</dbReference>
<dbReference type="AlphaFoldDB" id="A0A0N5B1Q2"/>
<sequence length="478" mass="55352">MKNLFLILNFYAFIFLSKCCVSPNLEEVSSKFNLQLGSKSLLENVDLSLDPCDNFYKFSCGTWIKAREKESKYSRNFSYSNTDTHFQKFVDEALDGKYDDESAAIKTVNNLKKKCIKLPFNKIQTCDRNIMNFGLYAISSLFMSKNRIDSDKHNDYAVIQDIIRRIKEELRLLINEKKDIFDDKSRDNLLRKLYETEFTTKFDEDDISNVLLMENCYKEIGISENDRIEKILENIDSMSKMNYTDNYCGEKIFKVSVYLNGFVINGAGYHKEYNKFFIYPSALKEPLFNRHFPYSLNYGNIGFVIAHEILHAFDSDSYKLIFGPNNKSTVILTPESIENSEKKIKCFVKQYGGQKESVTGLNVNGTLTLDENIADNGGLKIAHRAYMKYLQSIGGEEPRVPGLEDFNSEQLFFISFGRTFCEHNSKEILEEQIKIDSHTPAELRTIMALSNYKPFSNAFKCELNSKMNPEDKCELWKN</sequence>
<dbReference type="InterPro" id="IPR018497">
    <property type="entry name" value="Peptidase_M13_C"/>
</dbReference>
<dbReference type="GO" id="GO:0005886">
    <property type="term" value="C:plasma membrane"/>
    <property type="evidence" value="ECO:0007669"/>
    <property type="project" value="TreeGrafter"/>
</dbReference>
<proteinExistence type="predicted"/>
<dbReference type="Proteomes" id="UP000046392">
    <property type="component" value="Unplaced"/>
</dbReference>
<dbReference type="PROSITE" id="PS51885">
    <property type="entry name" value="NEPRILYSIN"/>
    <property type="match status" value="1"/>
</dbReference>
<accession>A0A0N5B1Q2</accession>
<evidence type="ECO:0000313" key="4">
    <source>
        <dbReference type="WBParaSite" id="SPAL_0000000700.1"/>
    </source>
</evidence>
<dbReference type="PANTHER" id="PTHR11733">
    <property type="entry name" value="ZINC METALLOPROTEASE FAMILY M13 NEPRILYSIN-RELATED"/>
    <property type="match status" value="1"/>
</dbReference>
<dbReference type="WBParaSite" id="SPAL_0000000700.1">
    <property type="protein sequence ID" value="SPAL_0000000700.1"/>
    <property type="gene ID" value="SPAL_0000000700"/>
</dbReference>
<dbReference type="InterPro" id="IPR024079">
    <property type="entry name" value="MetalloPept_cat_dom_sf"/>
</dbReference>
<evidence type="ECO:0000313" key="3">
    <source>
        <dbReference type="Proteomes" id="UP000046392"/>
    </source>
</evidence>
<dbReference type="PANTHER" id="PTHR11733:SF133">
    <property type="entry name" value="PHOSPHATE-REGULATING NEUTRAL ENDOPEPTIDASE PHEX"/>
    <property type="match status" value="1"/>
</dbReference>
<dbReference type="SUPFAM" id="SSF55486">
    <property type="entry name" value="Metalloproteases ('zincins'), catalytic domain"/>
    <property type="match status" value="2"/>
</dbReference>
<organism evidence="3 4">
    <name type="scientific">Strongyloides papillosus</name>
    <name type="common">Intestinal threadworm</name>
    <dbReference type="NCBI Taxonomy" id="174720"/>
    <lineage>
        <taxon>Eukaryota</taxon>
        <taxon>Metazoa</taxon>
        <taxon>Ecdysozoa</taxon>
        <taxon>Nematoda</taxon>
        <taxon>Chromadorea</taxon>
        <taxon>Rhabditida</taxon>
        <taxon>Tylenchina</taxon>
        <taxon>Panagrolaimomorpha</taxon>
        <taxon>Strongyloidoidea</taxon>
        <taxon>Strongyloididae</taxon>
        <taxon>Strongyloides</taxon>
    </lineage>
</organism>
<evidence type="ECO:0000259" key="2">
    <source>
        <dbReference type="Pfam" id="PF01431"/>
    </source>
</evidence>
<evidence type="ECO:0000256" key="1">
    <source>
        <dbReference type="SAM" id="SignalP"/>
    </source>
</evidence>